<dbReference type="SMART" id="SM00184">
    <property type="entry name" value="RING"/>
    <property type="match status" value="1"/>
</dbReference>
<dbReference type="PANTHER" id="PTHR22791">
    <property type="entry name" value="RING-TYPE DOMAIN-CONTAINING PROTEIN"/>
    <property type="match status" value="1"/>
</dbReference>
<dbReference type="InterPro" id="IPR001841">
    <property type="entry name" value="Znf_RING"/>
</dbReference>
<dbReference type="PANTHER" id="PTHR22791:SF6">
    <property type="entry name" value="RING-TYPE DOMAIN-CONTAINING PROTEIN"/>
    <property type="match status" value="1"/>
</dbReference>
<dbReference type="GO" id="GO:0008270">
    <property type="term" value="F:zinc ion binding"/>
    <property type="evidence" value="ECO:0007669"/>
    <property type="project" value="UniProtKB-KW"/>
</dbReference>
<keyword evidence="1" id="KW-0479">Metal-binding</keyword>
<dbReference type="Gene3D" id="3.30.40.10">
    <property type="entry name" value="Zinc/RING finger domain, C3HC4 (zinc finger)"/>
    <property type="match status" value="1"/>
</dbReference>
<feature type="chain" id="PRO_5005189698" description="RING-type domain-containing protein" evidence="2">
    <location>
        <begin position="29"/>
        <end position="314"/>
    </location>
</feature>
<sequence length="314" mass="33690">MTADLSAGFIIRRMGLGCLIAMAASSSAGGGGGGGVSVPKCSVCKDEYQSDGDKAPHVLRCGHSCCAACVRGLIRTHPHGRRAAKCAICRAATAEIDVRPNHGMREAMAALLAIHMQTVDVPQGTSLTRQEYYGLLGLLGDHTMKLQSVYRASRDGTTYADLLRCVGDKQRLAFVIRKDNYVFGAFISAGLKLPDDPTDWHEYDCDYDCDVWHFSLAGHFPQPTKIESGQYVWVAGREKSGLGGNVGIGDNMWLGVSGRPAADIRSCFQYTYSHQVPAGYVGVRCTDPAQCSALLGGSYQFCADEIEVLHVGGT</sequence>
<feature type="signal peptide" evidence="2">
    <location>
        <begin position="1"/>
        <end position="28"/>
    </location>
</feature>
<proteinExistence type="predicted"/>
<dbReference type="PhylomeDB" id="A0A0G4FY03"/>
<dbReference type="AlphaFoldDB" id="A0A0G4FY03"/>
<feature type="domain" description="RING-type" evidence="3">
    <location>
        <begin position="41"/>
        <end position="90"/>
    </location>
</feature>
<evidence type="ECO:0000259" key="3">
    <source>
        <dbReference type="PROSITE" id="PS50089"/>
    </source>
</evidence>
<dbReference type="InterPro" id="IPR051435">
    <property type="entry name" value="RING_finger_E3_ubiq-ligases"/>
</dbReference>
<dbReference type="GO" id="GO:0061630">
    <property type="term" value="F:ubiquitin protein ligase activity"/>
    <property type="evidence" value="ECO:0007669"/>
    <property type="project" value="TreeGrafter"/>
</dbReference>
<dbReference type="OrthoDB" id="448632at2759"/>
<dbReference type="InterPro" id="IPR013083">
    <property type="entry name" value="Znf_RING/FYVE/PHD"/>
</dbReference>
<evidence type="ECO:0000256" key="2">
    <source>
        <dbReference type="SAM" id="SignalP"/>
    </source>
</evidence>
<keyword evidence="5" id="KW-1185">Reference proteome</keyword>
<keyword evidence="2" id="KW-0732">Signal</keyword>
<keyword evidence="1" id="KW-0863">Zinc-finger</keyword>
<evidence type="ECO:0000313" key="4">
    <source>
        <dbReference type="EMBL" id="CEM20306.1"/>
    </source>
</evidence>
<dbReference type="InterPro" id="IPR006571">
    <property type="entry name" value="TLDc_dom"/>
</dbReference>
<dbReference type="InParanoid" id="A0A0G4FY03"/>
<name>A0A0G4FY03_VITBC</name>
<dbReference type="SUPFAM" id="SSF57850">
    <property type="entry name" value="RING/U-box"/>
    <property type="match status" value="1"/>
</dbReference>
<accession>A0A0G4FY03</accession>
<gene>
    <name evidence="4" type="ORF">Vbra_16429</name>
</gene>
<dbReference type="GO" id="GO:0016567">
    <property type="term" value="P:protein ubiquitination"/>
    <property type="evidence" value="ECO:0007669"/>
    <property type="project" value="TreeGrafter"/>
</dbReference>
<dbReference type="Pfam" id="PF07534">
    <property type="entry name" value="TLD"/>
    <property type="match status" value="1"/>
</dbReference>
<organism evidence="4 5">
    <name type="scientific">Vitrella brassicaformis (strain CCMP3155)</name>
    <dbReference type="NCBI Taxonomy" id="1169540"/>
    <lineage>
        <taxon>Eukaryota</taxon>
        <taxon>Sar</taxon>
        <taxon>Alveolata</taxon>
        <taxon>Colpodellida</taxon>
        <taxon>Vitrellaceae</taxon>
        <taxon>Vitrella</taxon>
    </lineage>
</organism>
<protein>
    <recommendedName>
        <fullName evidence="3">RING-type domain-containing protein</fullName>
    </recommendedName>
</protein>
<dbReference type="VEuPathDB" id="CryptoDB:Vbra_16429"/>
<reference evidence="4 5" key="1">
    <citation type="submission" date="2014-11" db="EMBL/GenBank/DDBJ databases">
        <authorList>
            <person name="Zhu J."/>
            <person name="Qi W."/>
            <person name="Song R."/>
        </authorList>
    </citation>
    <scope>NUCLEOTIDE SEQUENCE [LARGE SCALE GENOMIC DNA]</scope>
</reference>
<dbReference type="Proteomes" id="UP000041254">
    <property type="component" value="Unassembled WGS sequence"/>
</dbReference>
<evidence type="ECO:0000313" key="5">
    <source>
        <dbReference type="Proteomes" id="UP000041254"/>
    </source>
</evidence>
<dbReference type="PROSITE" id="PS50089">
    <property type="entry name" value="ZF_RING_2"/>
    <property type="match status" value="1"/>
</dbReference>
<dbReference type="EMBL" id="CDMY01000524">
    <property type="protein sequence ID" value="CEM20306.1"/>
    <property type="molecule type" value="Genomic_DNA"/>
</dbReference>
<keyword evidence="1" id="KW-0862">Zinc</keyword>
<evidence type="ECO:0000256" key="1">
    <source>
        <dbReference type="PROSITE-ProRule" id="PRU00175"/>
    </source>
</evidence>